<dbReference type="EMBL" id="QGKW02001988">
    <property type="protein sequence ID" value="KAF2553656.1"/>
    <property type="molecule type" value="Genomic_DNA"/>
</dbReference>
<dbReference type="Proteomes" id="UP000712281">
    <property type="component" value="Unassembled WGS sequence"/>
</dbReference>
<organism evidence="1 2">
    <name type="scientific">Brassica cretica</name>
    <name type="common">Mustard</name>
    <dbReference type="NCBI Taxonomy" id="69181"/>
    <lineage>
        <taxon>Eukaryota</taxon>
        <taxon>Viridiplantae</taxon>
        <taxon>Streptophyta</taxon>
        <taxon>Embryophyta</taxon>
        <taxon>Tracheophyta</taxon>
        <taxon>Spermatophyta</taxon>
        <taxon>Magnoliopsida</taxon>
        <taxon>eudicotyledons</taxon>
        <taxon>Gunneridae</taxon>
        <taxon>Pentapetalae</taxon>
        <taxon>rosids</taxon>
        <taxon>malvids</taxon>
        <taxon>Brassicales</taxon>
        <taxon>Brassicaceae</taxon>
        <taxon>Brassiceae</taxon>
        <taxon>Brassica</taxon>
    </lineage>
</organism>
<name>A0A8S9HA02_BRACR</name>
<gene>
    <name evidence="1" type="ORF">F2Q68_00037516</name>
</gene>
<comment type="caution">
    <text evidence="1">The sequence shown here is derived from an EMBL/GenBank/DDBJ whole genome shotgun (WGS) entry which is preliminary data.</text>
</comment>
<dbReference type="AlphaFoldDB" id="A0A8S9HA02"/>
<protein>
    <submittedName>
        <fullName evidence="1">Uncharacterized protein</fullName>
    </submittedName>
</protein>
<sequence>MKHSIDTSGSVTATSSSSFFSSTATSFFTFTSAPSFSRAASRFFMGLLLAELGPRVAVDRDRRLGPSSNPLRGRGLESTFRRLCVGFGWLYRLLLSSRRSGDSSRHVAARERRSRRRRRMSVEFADSVLFVEDGSSS</sequence>
<evidence type="ECO:0000313" key="1">
    <source>
        <dbReference type="EMBL" id="KAF2553656.1"/>
    </source>
</evidence>
<accession>A0A8S9HA02</accession>
<reference evidence="1" key="1">
    <citation type="submission" date="2019-12" db="EMBL/GenBank/DDBJ databases">
        <title>Genome sequencing and annotation of Brassica cretica.</title>
        <authorList>
            <person name="Studholme D.J."/>
            <person name="Sarris P.F."/>
        </authorList>
    </citation>
    <scope>NUCLEOTIDE SEQUENCE</scope>
    <source>
        <strain evidence="1">PFS-001/15</strain>
        <tissue evidence="1">Leaf</tissue>
    </source>
</reference>
<proteinExistence type="predicted"/>
<evidence type="ECO:0000313" key="2">
    <source>
        <dbReference type="Proteomes" id="UP000712281"/>
    </source>
</evidence>